<feature type="binding site" evidence="17">
    <location>
        <position position="86"/>
    </location>
    <ligand>
        <name>Mg(2+)</name>
        <dbReference type="ChEBI" id="CHEBI:18420"/>
        <label>2</label>
    </ligand>
</feature>
<evidence type="ECO:0000256" key="3">
    <source>
        <dbReference type="ARBA" id="ARBA00005189"/>
    </source>
</evidence>
<feature type="transmembrane region" description="Helical" evidence="17">
    <location>
        <begin position="175"/>
        <end position="193"/>
    </location>
</feature>
<evidence type="ECO:0000256" key="5">
    <source>
        <dbReference type="ARBA" id="ARBA00011738"/>
    </source>
</evidence>
<keyword evidence="17" id="KW-1208">Phospholipid metabolism</keyword>
<comment type="caution">
    <text evidence="17">Lacks conserved residue(s) required for the propagation of feature annotation.</text>
</comment>
<dbReference type="Proteomes" id="UP000000628">
    <property type="component" value="Chromosome"/>
</dbReference>
<keyword evidence="8 17" id="KW-0812">Transmembrane</keyword>
<evidence type="ECO:0000256" key="16">
    <source>
        <dbReference type="ARBA" id="ARBA00048865"/>
    </source>
</evidence>
<evidence type="ECO:0000313" key="20">
    <source>
        <dbReference type="Proteomes" id="UP000000628"/>
    </source>
</evidence>
<feature type="binding site" evidence="17">
    <location>
        <position position="65"/>
    </location>
    <ligand>
        <name>Mg(2+)</name>
        <dbReference type="ChEBI" id="CHEBI:18420"/>
        <label>2</label>
    </ligand>
</feature>
<dbReference type="GO" id="GO:0000287">
    <property type="term" value="F:magnesium ion binding"/>
    <property type="evidence" value="ECO:0007669"/>
    <property type="project" value="UniProtKB-UniRule"/>
</dbReference>
<keyword evidence="6 17" id="KW-1003">Cell membrane</keyword>
<dbReference type="PROSITE" id="PS00379">
    <property type="entry name" value="CDP_ALCOHOL_P_TRANSF"/>
    <property type="match status" value="1"/>
</dbReference>
<feature type="transmembrane region" description="Helical" evidence="17">
    <location>
        <begin position="115"/>
        <end position="133"/>
    </location>
</feature>
<dbReference type="UniPathway" id="UPA00220"/>
<feature type="transmembrane region" description="Helical" evidence="17">
    <location>
        <begin position="52"/>
        <end position="71"/>
    </location>
</feature>
<gene>
    <name evidence="19" type="ordered locus">Jden_1376</name>
</gene>
<feature type="binding site" evidence="17">
    <location>
        <position position="69"/>
    </location>
    <ligand>
        <name>a CDP-1,2-diacyl-sn-glycerol</name>
        <dbReference type="ChEBI" id="CHEBI:58332"/>
    </ligand>
</feature>
<organism evidence="19 20">
    <name type="scientific">Jonesia denitrificans (strain ATCC 14870 / DSM 20603 / BCRC 15368 / CIP 55.134 / JCM 11481 / NBRC 15587 / NCTC 10816 / Prevot 55134)</name>
    <name type="common">Listeria denitrificans</name>
    <dbReference type="NCBI Taxonomy" id="471856"/>
    <lineage>
        <taxon>Bacteria</taxon>
        <taxon>Bacillati</taxon>
        <taxon>Actinomycetota</taxon>
        <taxon>Actinomycetes</taxon>
        <taxon>Micrococcales</taxon>
        <taxon>Jonesiaceae</taxon>
        <taxon>Jonesia</taxon>
    </lineage>
</organism>
<feature type="active site" description="Proton acceptor" evidence="17">
    <location>
        <position position="90"/>
    </location>
</feature>
<keyword evidence="9 17" id="KW-0479">Metal-binding</keyword>
<comment type="catalytic activity">
    <reaction evidence="13 17">
        <text>1,2-di-(9Z-octadecenoyl)-sn-glycero-3-cytidine-5'-diphosphate + 1D-myo-inositol 3-phosphate = 1,2-di-(9Z-octadecenoyl)-sn-glycero-3-phospho-(1D-myo-inositol-3-phosphate) + CMP + H(+)</text>
        <dbReference type="Rhea" id="RHEA:61216"/>
        <dbReference type="ChEBI" id="CHEBI:15378"/>
        <dbReference type="ChEBI" id="CHEBI:58401"/>
        <dbReference type="ChEBI" id="CHEBI:60377"/>
        <dbReference type="ChEBI" id="CHEBI:85356"/>
        <dbReference type="ChEBI" id="CHEBI:144472"/>
    </reaction>
</comment>
<evidence type="ECO:0000256" key="7">
    <source>
        <dbReference type="ARBA" id="ARBA00022679"/>
    </source>
</evidence>
<dbReference type="NCBIfam" id="NF045883">
    <property type="entry name" value="PIPSynth"/>
    <property type="match status" value="1"/>
</dbReference>
<dbReference type="InterPro" id="IPR000462">
    <property type="entry name" value="CDP-OH_P_trans"/>
</dbReference>
<feature type="binding site" evidence="17">
    <location>
        <position position="86"/>
    </location>
    <ligand>
        <name>Mg(2+)</name>
        <dbReference type="ChEBI" id="CHEBI:18420"/>
        <label>1</label>
    </ligand>
</feature>
<dbReference type="EC" id="2.7.8.-" evidence="17"/>
<dbReference type="EMBL" id="CP001706">
    <property type="protein sequence ID" value="ACV09032.1"/>
    <property type="molecule type" value="Genomic_DNA"/>
</dbReference>
<feature type="binding site" evidence="17">
    <location>
        <position position="90"/>
    </location>
    <ligand>
        <name>Mg(2+)</name>
        <dbReference type="ChEBI" id="CHEBI:18420"/>
        <label>2</label>
    </ligand>
</feature>
<keyword evidence="17" id="KW-0443">Lipid metabolism</keyword>
<feature type="binding site" evidence="17">
    <location>
        <position position="68"/>
    </location>
    <ligand>
        <name>Mg(2+)</name>
        <dbReference type="ChEBI" id="CHEBI:18420"/>
        <label>1</label>
    </ligand>
</feature>
<feature type="binding site" evidence="17">
    <location>
        <position position="73"/>
    </location>
    <ligand>
        <name>a CDP-1,2-diacyl-sn-glycerol</name>
        <dbReference type="ChEBI" id="CHEBI:58332"/>
    </ligand>
</feature>
<dbReference type="KEGG" id="jde:Jden_1376"/>
<dbReference type="HAMAP" id="MF_02241">
    <property type="entry name" value="PIP_synthase"/>
    <property type="match status" value="1"/>
</dbReference>
<dbReference type="InterPro" id="IPR043130">
    <property type="entry name" value="CDP-OH_PTrfase_TM_dom"/>
</dbReference>
<dbReference type="Gene3D" id="1.20.120.1760">
    <property type="match status" value="1"/>
</dbReference>
<dbReference type="RefSeq" id="WP_015771660.1">
    <property type="nucleotide sequence ID" value="NC_013174.1"/>
</dbReference>
<evidence type="ECO:0000256" key="18">
    <source>
        <dbReference type="RuleBase" id="RU003750"/>
    </source>
</evidence>
<evidence type="ECO:0000256" key="6">
    <source>
        <dbReference type="ARBA" id="ARBA00022475"/>
    </source>
</evidence>
<proteinExistence type="inferred from homology"/>
<name>C7R4H5_JONDD</name>
<keyword evidence="17" id="KW-0594">Phospholipid biosynthesis</keyword>
<accession>C7R4H5</accession>
<feature type="transmembrane region" description="Helical" evidence="17">
    <location>
        <begin position="92"/>
        <end position="109"/>
    </location>
</feature>
<evidence type="ECO:0000256" key="4">
    <source>
        <dbReference type="ARBA" id="ARBA00010441"/>
    </source>
</evidence>
<evidence type="ECO:0000256" key="15">
    <source>
        <dbReference type="ARBA" id="ARBA00033137"/>
    </source>
</evidence>
<dbReference type="Pfam" id="PF01066">
    <property type="entry name" value="CDP-OH_P_transf"/>
    <property type="match status" value="1"/>
</dbReference>
<comment type="pathway">
    <text evidence="2 17">Phospholipid metabolism; phosphatidylinositol phosphate biosynthesis.</text>
</comment>
<keyword evidence="11 17" id="KW-1133">Transmembrane helix</keyword>
<evidence type="ECO:0000256" key="9">
    <source>
        <dbReference type="ARBA" id="ARBA00022723"/>
    </source>
</evidence>
<comment type="similarity">
    <text evidence="4 17 18">Belongs to the CDP-alcohol phosphatidyltransferase class-I family.</text>
</comment>
<sequence>MLNGLRGVMATIFTPIARFLLRLRISPDAVTITGTFLVIATALWLLPTGRLVAGALVIGLFVFTDSLDGTMARLSGRSGPWGAFLDSTLDRLADGALFIGLALYFAWHAPAAQHLGTLAALACLLLGLCVSYARARAEGLGLDGNVGIAERPERLLVSLLATLITGLTANPSILAWALVVLAALSAITLIQRISHVHHQTRPQETHS</sequence>
<keyword evidence="7 17" id="KW-0808">Transferase</keyword>
<evidence type="ECO:0000256" key="11">
    <source>
        <dbReference type="ARBA" id="ARBA00022989"/>
    </source>
</evidence>
<dbReference type="eggNOG" id="COG0558">
    <property type="taxonomic scope" value="Bacteria"/>
</dbReference>
<evidence type="ECO:0000256" key="8">
    <source>
        <dbReference type="ARBA" id="ARBA00022692"/>
    </source>
</evidence>
<comment type="pathway">
    <text evidence="3">Lipid metabolism.</text>
</comment>
<dbReference type="OrthoDB" id="116551at2"/>
<feature type="binding site" evidence="17">
    <location>
        <begin position="28"/>
        <end position="31"/>
    </location>
    <ligand>
        <name>a CDP-1,2-diacyl-sn-glycerol</name>
        <dbReference type="ChEBI" id="CHEBI:58332"/>
    </ligand>
</feature>
<reference evidence="19 20" key="1">
    <citation type="journal article" date="2009" name="Stand. Genomic Sci.">
        <title>Complete genome sequence of Jonesia denitrificans type strain (Prevot 55134).</title>
        <authorList>
            <person name="Pukall R."/>
            <person name="Gehrich-Schroter G."/>
            <person name="Lapidus A."/>
            <person name="Nolan M."/>
            <person name="Glavina Del Rio T."/>
            <person name="Lucas S."/>
            <person name="Chen F."/>
            <person name="Tice H."/>
            <person name="Pitluck S."/>
            <person name="Cheng J.F."/>
            <person name="Copeland A."/>
            <person name="Saunders E."/>
            <person name="Brettin T."/>
            <person name="Detter J.C."/>
            <person name="Bruce D."/>
            <person name="Goodwin L."/>
            <person name="Pati A."/>
            <person name="Ivanova N."/>
            <person name="Mavromatis K."/>
            <person name="Ovchinnikova G."/>
            <person name="Chen A."/>
            <person name="Palaniappan K."/>
            <person name="Land M."/>
            <person name="Hauser L."/>
            <person name="Chang Y.J."/>
            <person name="Jeffries C.D."/>
            <person name="Chain P."/>
            <person name="Goker M."/>
            <person name="Bristow J."/>
            <person name="Eisen J.A."/>
            <person name="Markowitz V."/>
            <person name="Hugenholtz P."/>
            <person name="Kyrpides N.C."/>
            <person name="Klenk H.P."/>
            <person name="Han C."/>
        </authorList>
    </citation>
    <scope>NUCLEOTIDE SEQUENCE [LARGE SCALE GENOMIC DNA]</scope>
    <source>
        <strain evidence="20">ATCC 14870 / DSM 20603 / BCRC 15368 / CIP 55.134 / JCM 11481 / NBRC 15587 / NCTC 10816 / Prevot 55134</strain>
    </source>
</reference>
<dbReference type="HOGENOM" id="CLU_080384_0_1_11"/>
<keyword evidence="17" id="KW-0444">Lipid biosynthesis</keyword>
<comment type="subcellular location">
    <subcellularLocation>
        <location evidence="1 17">Cell membrane</location>
        <topology evidence="1 17">Multi-pass membrane protein</topology>
    </subcellularLocation>
</comment>
<evidence type="ECO:0000256" key="2">
    <source>
        <dbReference type="ARBA" id="ARBA00004805"/>
    </source>
</evidence>
<evidence type="ECO:0000256" key="13">
    <source>
        <dbReference type="ARBA" id="ARBA00023935"/>
    </source>
</evidence>
<evidence type="ECO:0000256" key="1">
    <source>
        <dbReference type="ARBA" id="ARBA00004651"/>
    </source>
</evidence>
<comment type="cofactor">
    <cofactor evidence="17">
        <name>Mg(2+)</name>
        <dbReference type="ChEBI" id="CHEBI:18420"/>
    </cofactor>
    <text evidence="17">Contains a di-nuclear catalytic Mg(2+) center.</text>
</comment>
<evidence type="ECO:0000256" key="10">
    <source>
        <dbReference type="ARBA" id="ARBA00022842"/>
    </source>
</evidence>
<dbReference type="GO" id="GO:0008654">
    <property type="term" value="P:phospholipid biosynthetic process"/>
    <property type="evidence" value="ECO:0007669"/>
    <property type="project" value="UniProtKB-UniRule"/>
</dbReference>
<evidence type="ECO:0000256" key="14">
    <source>
        <dbReference type="ARBA" id="ARBA00024082"/>
    </source>
</evidence>
<dbReference type="AlphaFoldDB" id="C7R4H5"/>
<keyword evidence="12 17" id="KW-0472">Membrane</keyword>
<evidence type="ECO:0000256" key="12">
    <source>
        <dbReference type="ARBA" id="ARBA00023136"/>
    </source>
</evidence>
<keyword evidence="20" id="KW-1185">Reference proteome</keyword>
<dbReference type="InterPro" id="IPR044268">
    <property type="entry name" value="PIP_synthase_PgsA1"/>
</dbReference>
<keyword evidence="10 17" id="KW-0460">Magnesium</keyword>
<dbReference type="STRING" id="471856.Jden_1376"/>
<dbReference type="InterPro" id="IPR048254">
    <property type="entry name" value="CDP_ALCOHOL_P_TRANSF_CS"/>
</dbReference>
<comment type="function">
    <text evidence="17">Catalyzes the conjugation of the 1'-hydroxyl group of D-myo-inositol-3-phosphate (also named L-myo-inositol-1-phosphate) with a lipid tail of cytidine diphosphate diacylglycerol (CDP-DAG), forming phosphatidylinositol phosphate (PIP) and CMP. PIP is a precursor of phosphatidylinositol (PI) which is an essential lipid required for cell wall formation.</text>
</comment>
<feature type="binding site" evidence="17">
    <location>
        <position position="65"/>
    </location>
    <ligand>
        <name>Mg(2+)</name>
        <dbReference type="ChEBI" id="CHEBI:18420"/>
        <label>1</label>
    </ligand>
</feature>
<dbReference type="GO" id="GO:0016780">
    <property type="term" value="F:phosphotransferase activity, for other substituted phosphate groups"/>
    <property type="evidence" value="ECO:0007669"/>
    <property type="project" value="UniProtKB-UniRule"/>
</dbReference>
<comment type="subunit">
    <text evidence="5 17">Homodimer.</text>
</comment>
<evidence type="ECO:0000313" key="19">
    <source>
        <dbReference type="EMBL" id="ACV09032.1"/>
    </source>
</evidence>
<comment type="catalytic activity">
    <reaction evidence="16 17">
        <text>a CDP-1,2-diacyl-sn-glycerol + 1D-myo-inositol 3-phosphate = a 1,2-diacyl-sn-glycero-3-phospho-(1D-myo-inositol-3-phosphate) + CMP + H(+)</text>
        <dbReference type="Rhea" id="RHEA:60504"/>
        <dbReference type="ChEBI" id="CHEBI:15378"/>
        <dbReference type="ChEBI" id="CHEBI:58088"/>
        <dbReference type="ChEBI" id="CHEBI:58332"/>
        <dbReference type="ChEBI" id="CHEBI:58401"/>
        <dbReference type="ChEBI" id="CHEBI:60377"/>
    </reaction>
</comment>
<dbReference type="GO" id="GO:0005886">
    <property type="term" value="C:plasma membrane"/>
    <property type="evidence" value="ECO:0007669"/>
    <property type="project" value="UniProtKB-SubCell"/>
</dbReference>
<protein>
    <recommendedName>
        <fullName evidence="14 17">Phosphatidylinositol phosphate synthase</fullName>
        <shortName evidence="17">PIP synthase</shortName>
        <ecNumber evidence="17">2.7.8.-</ecNumber>
    </recommendedName>
    <alternativeName>
        <fullName evidence="15 17">CDP-diacylglycerol--D-myo-inositol-3-phosphate 3-phosphatidyltransferase</fullName>
    </alternativeName>
</protein>
<evidence type="ECO:0000256" key="17">
    <source>
        <dbReference type="HAMAP-Rule" id="MF_02241"/>
    </source>
</evidence>